<evidence type="ECO:0000256" key="2">
    <source>
        <dbReference type="ARBA" id="ARBA00022475"/>
    </source>
</evidence>
<reference evidence="10" key="1">
    <citation type="submission" date="2016-11" db="EMBL/GenBank/DDBJ databases">
        <authorList>
            <person name="Varghese N."/>
            <person name="Submissions S."/>
        </authorList>
    </citation>
    <scope>NUCLEOTIDE SEQUENCE [LARGE SCALE GENOMIC DNA]</scope>
    <source>
        <strain evidence="10">DSM 10349</strain>
    </source>
</reference>
<keyword evidence="7" id="KW-0131">Cell cycle</keyword>
<keyword evidence="2" id="KW-1003">Cell membrane</keyword>
<dbReference type="Gene3D" id="3.40.50.10960">
    <property type="match status" value="1"/>
</dbReference>
<evidence type="ECO:0000256" key="4">
    <source>
        <dbReference type="ARBA" id="ARBA00022692"/>
    </source>
</evidence>
<dbReference type="InterPro" id="IPR005548">
    <property type="entry name" value="Cell_div_FtsQ/DivIB_C"/>
</dbReference>
<dbReference type="InterPro" id="IPR050487">
    <property type="entry name" value="FtsQ_DivIB"/>
</dbReference>
<evidence type="ECO:0000256" key="1">
    <source>
        <dbReference type="ARBA" id="ARBA00004370"/>
    </source>
</evidence>
<dbReference type="GO" id="GO:0051301">
    <property type="term" value="P:cell division"/>
    <property type="evidence" value="ECO:0007669"/>
    <property type="project" value="UniProtKB-KW"/>
</dbReference>
<proteinExistence type="predicted"/>
<dbReference type="PROSITE" id="PS51779">
    <property type="entry name" value="POTRA"/>
    <property type="match status" value="1"/>
</dbReference>
<keyword evidence="6" id="KW-0472">Membrane</keyword>
<dbReference type="PANTHER" id="PTHR37820">
    <property type="entry name" value="CELL DIVISION PROTEIN DIVIB"/>
    <property type="match status" value="1"/>
</dbReference>
<dbReference type="Proteomes" id="UP000183997">
    <property type="component" value="Unassembled WGS sequence"/>
</dbReference>
<gene>
    <name evidence="9" type="ORF">SAMN02745123_01249</name>
</gene>
<name>A0A1M6QWV0_9FIRM</name>
<keyword evidence="5" id="KW-1133">Transmembrane helix</keyword>
<organism evidence="9 10">
    <name type="scientific">Desulforamulus aeronauticus DSM 10349</name>
    <dbReference type="NCBI Taxonomy" id="1121421"/>
    <lineage>
        <taxon>Bacteria</taxon>
        <taxon>Bacillati</taxon>
        <taxon>Bacillota</taxon>
        <taxon>Clostridia</taxon>
        <taxon>Eubacteriales</taxon>
        <taxon>Peptococcaceae</taxon>
        <taxon>Desulforamulus</taxon>
    </lineage>
</organism>
<accession>A0A1M6QWV0</accession>
<dbReference type="GO" id="GO:0005886">
    <property type="term" value="C:plasma membrane"/>
    <property type="evidence" value="ECO:0007669"/>
    <property type="project" value="TreeGrafter"/>
</dbReference>
<comment type="subcellular location">
    <subcellularLocation>
        <location evidence="1">Membrane</location>
    </subcellularLocation>
</comment>
<dbReference type="Gene3D" id="3.10.20.310">
    <property type="entry name" value="membrane protein fhac"/>
    <property type="match status" value="1"/>
</dbReference>
<evidence type="ECO:0000256" key="6">
    <source>
        <dbReference type="ARBA" id="ARBA00023136"/>
    </source>
</evidence>
<sequence length="245" mass="27274">MYRPRTGAPRKKNHLVQSVFFILLVAVAAYVTLQSPIFEIRAFAVTGSRQLTKEELVKFSGLNNGENLFKVNLSEAEEKLSLVPLIKKATLQRVLPDKIVINVVERKAVALIPWQNSFIKVDSDGVYLQKGQIASALPIITGLELKVNGPGKIIESENLPMALNALSQLPRSLTMKLSEMNINEAGQIYLYTIDGVQARMGLPKELPYKASVFQQVLSSLKQPGDKIEYVDLSNPRVPVVKYTRQ</sequence>
<evidence type="ECO:0000256" key="5">
    <source>
        <dbReference type="ARBA" id="ARBA00022989"/>
    </source>
</evidence>
<dbReference type="EMBL" id="FRAR01000009">
    <property type="protein sequence ID" value="SHK24593.1"/>
    <property type="molecule type" value="Genomic_DNA"/>
</dbReference>
<keyword evidence="10" id="KW-1185">Reference proteome</keyword>
<feature type="domain" description="POTRA" evidence="8">
    <location>
        <begin position="38"/>
        <end position="106"/>
    </location>
</feature>
<dbReference type="PANTHER" id="PTHR37820:SF1">
    <property type="entry name" value="CELL DIVISION PROTEIN FTSQ"/>
    <property type="match status" value="1"/>
</dbReference>
<keyword evidence="4" id="KW-0812">Transmembrane</keyword>
<evidence type="ECO:0000256" key="7">
    <source>
        <dbReference type="ARBA" id="ARBA00023306"/>
    </source>
</evidence>
<evidence type="ECO:0000256" key="3">
    <source>
        <dbReference type="ARBA" id="ARBA00022618"/>
    </source>
</evidence>
<protein>
    <submittedName>
        <fullName evidence="9">Cell division protein FtsQ</fullName>
    </submittedName>
</protein>
<dbReference type="Pfam" id="PF08478">
    <property type="entry name" value="POTRA_1"/>
    <property type="match status" value="1"/>
</dbReference>
<dbReference type="Pfam" id="PF03799">
    <property type="entry name" value="FtsQ_DivIB_C"/>
    <property type="match status" value="1"/>
</dbReference>
<dbReference type="InterPro" id="IPR013685">
    <property type="entry name" value="POTRA_FtsQ_type"/>
</dbReference>
<keyword evidence="3 9" id="KW-0132">Cell division</keyword>
<evidence type="ECO:0000313" key="9">
    <source>
        <dbReference type="EMBL" id="SHK24593.1"/>
    </source>
</evidence>
<dbReference type="RefSeq" id="WP_072911915.1">
    <property type="nucleotide sequence ID" value="NZ_FRAR01000009.1"/>
</dbReference>
<evidence type="ECO:0000259" key="8">
    <source>
        <dbReference type="PROSITE" id="PS51779"/>
    </source>
</evidence>
<dbReference type="InterPro" id="IPR034746">
    <property type="entry name" value="POTRA"/>
</dbReference>
<dbReference type="STRING" id="1121421.SAMN02745123_01249"/>
<dbReference type="AlphaFoldDB" id="A0A1M6QWV0"/>
<evidence type="ECO:0000313" key="10">
    <source>
        <dbReference type="Proteomes" id="UP000183997"/>
    </source>
</evidence>